<proteinExistence type="predicted"/>
<dbReference type="Proteomes" id="UP000437017">
    <property type="component" value="Unassembled WGS sequence"/>
</dbReference>
<accession>A0A6A1QEI6</accession>
<feature type="compositionally biased region" description="Basic and acidic residues" evidence="1">
    <location>
        <begin position="92"/>
        <end position="104"/>
    </location>
</feature>
<evidence type="ECO:0000256" key="1">
    <source>
        <dbReference type="SAM" id="MobiDB-lite"/>
    </source>
</evidence>
<evidence type="ECO:0000313" key="2">
    <source>
        <dbReference type="EMBL" id="KAB0405737.1"/>
    </source>
</evidence>
<sequence length="104" mass="11090">MGVELVVVSVEAWADLIVSFQIVLSVFGTFFQGDERNTSAGICQGGSSPVQFRPSSGIPHECIFNPTGSEGKNQEDGFQPQAGSYEEGGPDPLRKSGLKRENKG</sequence>
<protein>
    <submittedName>
        <fullName evidence="2">Uncharacterized protein</fullName>
    </submittedName>
</protein>
<keyword evidence="3" id="KW-1185">Reference proteome</keyword>
<comment type="caution">
    <text evidence="2">The sequence shown here is derived from an EMBL/GenBank/DDBJ whole genome shotgun (WGS) entry which is preliminary data.</text>
</comment>
<name>A0A6A1QEI6_BALPH</name>
<organism evidence="2 3">
    <name type="scientific">Balaenoptera physalus</name>
    <name type="common">Fin whale</name>
    <name type="synonym">Balaena physalus</name>
    <dbReference type="NCBI Taxonomy" id="9770"/>
    <lineage>
        <taxon>Eukaryota</taxon>
        <taxon>Metazoa</taxon>
        <taxon>Chordata</taxon>
        <taxon>Craniata</taxon>
        <taxon>Vertebrata</taxon>
        <taxon>Euteleostomi</taxon>
        <taxon>Mammalia</taxon>
        <taxon>Eutheria</taxon>
        <taxon>Laurasiatheria</taxon>
        <taxon>Artiodactyla</taxon>
        <taxon>Whippomorpha</taxon>
        <taxon>Cetacea</taxon>
        <taxon>Mysticeti</taxon>
        <taxon>Balaenopteridae</taxon>
        <taxon>Balaenoptera</taxon>
    </lineage>
</organism>
<reference evidence="2 3" key="1">
    <citation type="journal article" date="2019" name="PLoS ONE">
        <title>Genomic analyses reveal an absence of contemporary introgressive admixture between fin whales and blue whales, despite known hybrids.</title>
        <authorList>
            <person name="Westbury M.V."/>
            <person name="Petersen B."/>
            <person name="Lorenzen E.D."/>
        </authorList>
    </citation>
    <scope>NUCLEOTIDE SEQUENCE [LARGE SCALE GENOMIC DNA]</scope>
    <source>
        <strain evidence="2">FinWhale-01</strain>
    </source>
</reference>
<gene>
    <name evidence="2" type="ORF">E2I00_001578</name>
</gene>
<feature type="region of interest" description="Disordered" evidence="1">
    <location>
        <begin position="55"/>
        <end position="104"/>
    </location>
</feature>
<dbReference type="AlphaFoldDB" id="A0A6A1QEI6"/>
<dbReference type="EMBL" id="SGJD01000306">
    <property type="protein sequence ID" value="KAB0405737.1"/>
    <property type="molecule type" value="Genomic_DNA"/>
</dbReference>
<evidence type="ECO:0000313" key="3">
    <source>
        <dbReference type="Proteomes" id="UP000437017"/>
    </source>
</evidence>